<evidence type="ECO:0000256" key="3">
    <source>
        <dbReference type="ARBA" id="ARBA00009490"/>
    </source>
</evidence>
<dbReference type="InterPro" id="IPR011049">
    <property type="entry name" value="Serralysin-like_metalloprot_C"/>
</dbReference>
<feature type="domain" description="Peptidase metallopeptidase" evidence="11">
    <location>
        <begin position="49"/>
        <end position="224"/>
    </location>
</feature>
<evidence type="ECO:0000259" key="11">
    <source>
        <dbReference type="SMART" id="SM00235"/>
    </source>
</evidence>
<keyword evidence="5" id="KW-0645">Protease</keyword>
<dbReference type="InterPro" id="IPR001818">
    <property type="entry name" value="Pept_M10_metallopeptidase"/>
</dbReference>
<proteinExistence type="inferred from homology"/>
<keyword evidence="8" id="KW-0378">Hydrolase</keyword>
<dbReference type="CDD" id="cd04277">
    <property type="entry name" value="ZnMc_serralysin_like"/>
    <property type="match status" value="1"/>
</dbReference>
<gene>
    <name evidence="12" type="ORF">HEQ75_03150</name>
</gene>
<dbReference type="Proteomes" id="UP000787635">
    <property type="component" value="Unassembled WGS sequence"/>
</dbReference>
<dbReference type="SUPFAM" id="SSF55486">
    <property type="entry name" value="Metalloproteases ('zincins'), catalytic domain"/>
    <property type="match status" value="1"/>
</dbReference>
<keyword evidence="7" id="KW-0677">Repeat</keyword>
<dbReference type="InterPro" id="IPR018511">
    <property type="entry name" value="Hemolysin-typ_Ca-bd_CS"/>
</dbReference>
<evidence type="ECO:0000256" key="10">
    <source>
        <dbReference type="SAM" id="MobiDB-lite"/>
    </source>
</evidence>
<dbReference type="GO" id="GO:0008237">
    <property type="term" value="F:metallopeptidase activity"/>
    <property type="evidence" value="ECO:0007669"/>
    <property type="project" value="UniProtKB-KW"/>
</dbReference>
<evidence type="ECO:0000313" key="12">
    <source>
        <dbReference type="EMBL" id="NKC29846.1"/>
    </source>
</evidence>
<sequence length="563" mass="57755">MCWLCRPRPGVNDDGQAAGGTPGAGQPQGAAPRFAFTGTGHQGVDGLLSGYAWDMSGAVTFAFTDSGRDYESWYGTSEPTRGYAPVSAAMRSAVRDILLGDVASLTNLVLAEAAEDWSADIRIARSSVPATAWAYYPNGREGGDVWFGSRSAFDTPGLGSYGHLVAVHELGHALGLKHPHESSNGFAPMPREWDTLEYTVMSYRSHPGLSSTGGYTNGAWDYPQGWMMLDIAALQHLYGADYTTRPGNTVYAWDPATGEMRIDGAGQGAPGANRVFLTIWDGGGVDTYDLSAYAGGVAVDLAPGGWSVTAAGQLALLDNRSGLEVRARGNVFNALLDQENPAALIEGAIGGVGADTLRGNDGANHLQGGAGRDLLEGRAGDDVLEGGSGADTLAGGTGHDRYRTDDPGDVVLELFAAGVDTVVGAATTTILAEAAEALVLAPGAATGIGNALANWLTGNAAANRLEGLAGNDVLEGRAGQDTLLGGAGADLFVLRRGEGMDRILDFAPGQDRLLLTGFGRDAAALLAAAEQEAGGLAFDLGGGDGVVLAGLTRAQLTAADLVA</sequence>
<comment type="cofactor">
    <cofactor evidence="1">
        <name>Ca(2+)</name>
        <dbReference type="ChEBI" id="CHEBI:29108"/>
    </cofactor>
</comment>
<evidence type="ECO:0000256" key="4">
    <source>
        <dbReference type="ARBA" id="ARBA00022525"/>
    </source>
</evidence>
<comment type="caution">
    <text evidence="12">The sequence shown here is derived from an EMBL/GenBank/DDBJ whole genome shotgun (WGS) entry which is preliminary data.</text>
</comment>
<dbReference type="Pfam" id="PF00353">
    <property type="entry name" value="HemolysinCabind"/>
    <property type="match status" value="2"/>
</dbReference>
<name>A0ABX1DY88_9PROT</name>
<dbReference type="InterPro" id="IPR013858">
    <property type="entry name" value="Peptidase_M10B_C"/>
</dbReference>
<organism evidence="12 13">
    <name type="scientific">Falsiroseomonas selenitidurans</name>
    <dbReference type="NCBI Taxonomy" id="2716335"/>
    <lineage>
        <taxon>Bacteria</taxon>
        <taxon>Pseudomonadati</taxon>
        <taxon>Pseudomonadota</taxon>
        <taxon>Alphaproteobacteria</taxon>
        <taxon>Acetobacterales</taxon>
        <taxon>Roseomonadaceae</taxon>
        <taxon>Falsiroseomonas</taxon>
    </lineage>
</organism>
<dbReference type="Pfam" id="PF00413">
    <property type="entry name" value="Peptidase_M10"/>
    <property type="match status" value="1"/>
</dbReference>
<dbReference type="InterPro" id="IPR006026">
    <property type="entry name" value="Peptidase_Metallo"/>
</dbReference>
<dbReference type="InterPro" id="IPR024079">
    <property type="entry name" value="MetalloPept_cat_dom_sf"/>
</dbReference>
<comment type="subcellular location">
    <subcellularLocation>
        <location evidence="2">Secreted</location>
    </subcellularLocation>
</comment>
<dbReference type="PRINTS" id="PR00313">
    <property type="entry name" value="CABNDNGRPT"/>
</dbReference>
<dbReference type="PROSITE" id="PS00330">
    <property type="entry name" value="HEMOLYSIN_CALCIUM"/>
    <property type="match status" value="3"/>
</dbReference>
<evidence type="ECO:0000256" key="9">
    <source>
        <dbReference type="ARBA" id="ARBA00022833"/>
    </source>
</evidence>
<evidence type="ECO:0000256" key="7">
    <source>
        <dbReference type="ARBA" id="ARBA00022737"/>
    </source>
</evidence>
<dbReference type="SUPFAM" id="SSF51120">
    <property type="entry name" value="beta-Roll"/>
    <property type="match status" value="2"/>
</dbReference>
<evidence type="ECO:0000256" key="8">
    <source>
        <dbReference type="ARBA" id="ARBA00022801"/>
    </source>
</evidence>
<evidence type="ECO:0000313" key="13">
    <source>
        <dbReference type="Proteomes" id="UP000787635"/>
    </source>
</evidence>
<evidence type="ECO:0000256" key="2">
    <source>
        <dbReference type="ARBA" id="ARBA00004613"/>
    </source>
</evidence>
<dbReference type="InterPro" id="IPR050557">
    <property type="entry name" value="RTX_toxin/Mannuronan_C5-epim"/>
</dbReference>
<dbReference type="Pfam" id="PF08548">
    <property type="entry name" value="Peptidase_M10_C"/>
    <property type="match status" value="1"/>
</dbReference>
<accession>A0ABX1DY88</accession>
<keyword evidence="12" id="KW-0482">Metalloprotease</keyword>
<dbReference type="Gene3D" id="3.40.390.10">
    <property type="entry name" value="Collagenase (Catalytic Domain)"/>
    <property type="match status" value="1"/>
</dbReference>
<evidence type="ECO:0000256" key="5">
    <source>
        <dbReference type="ARBA" id="ARBA00022670"/>
    </source>
</evidence>
<feature type="region of interest" description="Disordered" evidence="10">
    <location>
        <begin position="1"/>
        <end position="32"/>
    </location>
</feature>
<dbReference type="RefSeq" id="WP_168027473.1">
    <property type="nucleotide sequence ID" value="NZ_JAAVNE010000003.1"/>
</dbReference>
<dbReference type="InterPro" id="IPR034033">
    <property type="entry name" value="Serralysin-like"/>
</dbReference>
<dbReference type="PANTHER" id="PTHR38340">
    <property type="entry name" value="S-LAYER PROTEIN"/>
    <property type="match status" value="1"/>
</dbReference>
<dbReference type="PANTHER" id="PTHR38340:SF1">
    <property type="entry name" value="S-LAYER PROTEIN"/>
    <property type="match status" value="1"/>
</dbReference>
<keyword evidence="9" id="KW-0862">Zinc</keyword>
<comment type="similarity">
    <text evidence="3">Belongs to the peptidase M10B family.</text>
</comment>
<evidence type="ECO:0000256" key="6">
    <source>
        <dbReference type="ARBA" id="ARBA00022723"/>
    </source>
</evidence>
<dbReference type="EMBL" id="JAAVNE010000003">
    <property type="protein sequence ID" value="NKC29846.1"/>
    <property type="molecule type" value="Genomic_DNA"/>
</dbReference>
<keyword evidence="4" id="KW-0964">Secreted</keyword>
<dbReference type="SMART" id="SM00235">
    <property type="entry name" value="ZnMc"/>
    <property type="match status" value="1"/>
</dbReference>
<protein>
    <submittedName>
        <fullName evidence="12">Matrixin family metalloprotease</fullName>
    </submittedName>
</protein>
<dbReference type="InterPro" id="IPR001343">
    <property type="entry name" value="Hemolysn_Ca-bd"/>
</dbReference>
<keyword evidence="6" id="KW-0479">Metal-binding</keyword>
<evidence type="ECO:0000256" key="1">
    <source>
        <dbReference type="ARBA" id="ARBA00001913"/>
    </source>
</evidence>
<reference evidence="12 13" key="1">
    <citation type="submission" date="2020-03" db="EMBL/GenBank/DDBJ databases">
        <title>Roseomonas selenitidurans sp. nov. isolated from urban soil.</title>
        <authorList>
            <person name="Liu H."/>
        </authorList>
    </citation>
    <scope>NUCLEOTIDE SEQUENCE [LARGE SCALE GENOMIC DNA]</scope>
    <source>
        <strain evidence="12 13">BU-1</strain>
    </source>
</reference>
<keyword evidence="13" id="KW-1185">Reference proteome</keyword>
<dbReference type="Gene3D" id="2.150.10.10">
    <property type="entry name" value="Serralysin-like metalloprotease, C-terminal"/>
    <property type="match status" value="2"/>
</dbReference>